<sequence>MFIGWIEIPKSATRYLDMPEEKKRELTKKRRRRCRRKKVDSEAEDKEGVGNKTPNHQNLHSRVKKNKKDPIEISFNGAAALHNWDYEANNYKTN</sequence>
<dbReference type="HOGENOM" id="CLU_161181_0_0_9"/>
<dbReference type="AlphaFoldDB" id="J8FEU4"/>
<evidence type="ECO:0000256" key="1">
    <source>
        <dbReference type="SAM" id="MobiDB-lite"/>
    </source>
</evidence>
<comment type="caution">
    <text evidence="2">The sequence shown here is derived from an EMBL/GenBank/DDBJ whole genome shotgun (WGS) entry which is preliminary data.</text>
</comment>
<feature type="region of interest" description="Disordered" evidence="1">
    <location>
        <begin position="22"/>
        <end position="66"/>
    </location>
</feature>
<accession>J8FEU4</accession>
<dbReference type="EMBL" id="AHEN01000032">
    <property type="protein sequence ID" value="EJQ99160.1"/>
    <property type="molecule type" value="Genomic_DNA"/>
</dbReference>
<proteinExistence type="predicted"/>
<evidence type="ECO:0000313" key="3">
    <source>
        <dbReference type="Proteomes" id="UP000006997"/>
    </source>
</evidence>
<dbReference type="RefSeq" id="WP_002160338.1">
    <property type="nucleotide sequence ID" value="NZ_JH792114.1"/>
</dbReference>
<organism evidence="2 3">
    <name type="scientific">Bacillus cereus MC67</name>
    <dbReference type="NCBI Taxonomy" id="1053219"/>
    <lineage>
        <taxon>Bacteria</taxon>
        <taxon>Bacillati</taxon>
        <taxon>Bacillota</taxon>
        <taxon>Bacilli</taxon>
        <taxon>Bacillales</taxon>
        <taxon>Bacillaceae</taxon>
        <taxon>Bacillus</taxon>
        <taxon>Bacillus cereus group</taxon>
    </lineage>
</organism>
<dbReference type="Proteomes" id="UP000006997">
    <property type="component" value="Unassembled WGS sequence"/>
</dbReference>
<name>J8FEU4_BACCE</name>
<gene>
    <name evidence="2" type="ORF">II3_03140</name>
</gene>
<reference evidence="2 3" key="1">
    <citation type="submission" date="2012-04" db="EMBL/GenBank/DDBJ databases">
        <title>The Genome Sequence of Bacillus cereus MC67.</title>
        <authorList>
            <consortium name="The Broad Institute Genome Sequencing Platform"/>
            <consortium name="The Broad Institute Genome Sequencing Center for Infectious Disease"/>
            <person name="Feldgarden M."/>
            <person name="Van der Auwera G.A."/>
            <person name="Mahillon J."/>
            <person name="Duprez V."/>
            <person name="Timmery S."/>
            <person name="Mattelet C."/>
            <person name="Dierick K."/>
            <person name="Sun M."/>
            <person name="Yu Z."/>
            <person name="Zhu L."/>
            <person name="Hu X."/>
            <person name="Shank E.B."/>
            <person name="Swiecicka I."/>
            <person name="Hansen B.M."/>
            <person name="Andrup L."/>
            <person name="Young S.K."/>
            <person name="Zeng Q."/>
            <person name="Gargeya S."/>
            <person name="Fitzgerald M."/>
            <person name="Haas B."/>
            <person name="Abouelleil A."/>
            <person name="Alvarado L."/>
            <person name="Arachchi H.M."/>
            <person name="Berlin A."/>
            <person name="Chapman S.B."/>
            <person name="Goldberg J."/>
            <person name="Griggs A."/>
            <person name="Gujja S."/>
            <person name="Hansen M."/>
            <person name="Howarth C."/>
            <person name="Imamovic A."/>
            <person name="Larimer J."/>
            <person name="McCowen C."/>
            <person name="Montmayeur A."/>
            <person name="Murphy C."/>
            <person name="Neiman D."/>
            <person name="Pearson M."/>
            <person name="Priest M."/>
            <person name="Roberts A."/>
            <person name="Saif S."/>
            <person name="Shea T."/>
            <person name="Sisk P."/>
            <person name="Sykes S."/>
            <person name="Wortman J."/>
            <person name="Nusbaum C."/>
            <person name="Birren B."/>
        </authorList>
    </citation>
    <scope>NUCLEOTIDE SEQUENCE [LARGE SCALE GENOMIC DNA]</scope>
    <source>
        <strain evidence="2 3">MC67</strain>
    </source>
</reference>
<evidence type="ECO:0000313" key="2">
    <source>
        <dbReference type="EMBL" id="EJQ99160.1"/>
    </source>
</evidence>
<protein>
    <submittedName>
        <fullName evidence="2">Uncharacterized protein</fullName>
    </submittedName>
</protein>
<feature type="compositionally biased region" description="Basic residues" evidence="1">
    <location>
        <begin position="25"/>
        <end position="38"/>
    </location>
</feature>